<dbReference type="PANTHER" id="PTHR45766">
    <property type="entry name" value="DNA ANNEALING HELICASE AND ENDONUCLEASE ZRANB3 FAMILY MEMBER"/>
    <property type="match status" value="1"/>
</dbReference>
<evidence type="ECO:0000259" key="7">
    <source>
        <dbReference type="PROSITE" id="PS51192"/>
    </source>
</evidence>
<keyword evidence="9" id="KW-1185">Reference proteome</keyword>
<evidence type="ECO:0000256" key="5">
    <source>
        <dbReference type="SAM" id="MobiDB-lite"/>
    </source>
</evidence>
<dbReference type="GO" id="GO:0043596">
    <property type="term" value="C:nuclear replication fork"/>
    <property type="evidence" value="ECO:0007669"/>
    <property type="project" value="TreeGrafter"/>
</dbReference>
<dbReference type="OrthoDB" id="2801544at2759"/>
<feature type="domain" description="Helicase ATP-binding" evidence="7">
    <location>
        <begin position="406"/>
        <end position="586"/>
    </location>
</feature>
<dbReference type="Pfam" id="PF02037">
    <property type="entry name" value="SAP"/>
    <property type="match status" value="1"/>
</dbReference>
<evidence type="ECO:0000256" key="1">
    <source>
        <dbReference type="ARBA" id="ARBA00022741"/>
    </source>
</evidence>
<dbReference type="EMBL" id="CAJNNV010026553">
    <property type="protein sequence ID" value="CAE8618484.1"/>
    <property type="molecule type" value="Genomic_DNA"/>
</dbReference>
<evidence type="ECO:0008006" key="10">
    <source>
        <dbReference type="Google" id="ProtNLM"/>
    </source>
</evidence>
<dbReference type="AlphaFoldDB" id="A0A813G2A6"/>
<accession>A0A813G2A6</accession>
<evidence type="ECO:0000313" key="8">
    <source>
        <dbReference type="EMBL" id="CAE8618484.1"/>
    </source>
</evidence>
<dbReference type="PROSITE" id="PS51192">
    <property type="entry name" value="HELICASE_ATP_BIND_1"/>
    <property type="match status" value="1"/>
</dbReference>
<dbReference type="Proteomes" id="UP000654075">
    <property type="component" value="Unassembled WGS sequence"/>
</dbReference>
<dbReference type="InterPro" id="IPR014001">
    <property type="entry name" value="Helicase_ATP-bd"/>
</dbReference>
<dbReference type="Gene3D" id="3.40.50.10810">
    <property type="entry name" value="Tandem AAA-ATPase domain"/>
    <property type="match status" value="1"/>
</dbReference>
<comment type="caution">
    <text evidence="8">The sequence shown here is derived from an EMBL/GenBank/DDBJ whole genome shotgun (WGS) entry which is preliminary data.</text>
</comment>
<organism evidence="8 9">
    <name type="scientific">Polarella glacialis</name>
    <name type="common">Dinoflagellate</name>
    <dbReference type="NCBI Taxonomy" id="89957"/>
    <lineage>
        <taxon>Eukaryota</taxon>
        <taxon>Sar</taxon>
        <taxon>Alveolata</taxon>
        <taxon>Dinophyceae</taxon>
        <taxon>Suessiales</taxon>
        <taxon>Suessiaceae</taxon>
        <taxon>Polarella</taxon>
    </lineage>
</organism>
<evidence type="ECO:0000313" key="9">
    <source>
        <dbReference type="Proteomes" id="UP000654075"/>
    </source>
</evidence>
<dbReference type="SMART" id="SM00487">
    <property type="entry name" value="DEXDc"/>
    <property type="match status" value="1"/>
</dbReference>
<evidence type="ECO:0000256" key="4">
    <source>
        <dbReference type="ARBA" id="ARBA00022840"/>
    </source>
</evidence>
<dbReference type="InterPro" id="IPR000330">
    <property type="entry name" value="SNF2_N"/>
</dbReference>
<keyword evidence="2" id="KW-0378">Hydrolase</keyword>
<dbReference type="InterPro" id="IPR003034">
    <property type="entry name" value="SAP_dom"/>
</dbReference>
<name>A0A813G2A6_POLGL</name>
<feature type="region of interest" description="Disordered" evidence="5">
    <location>
        <begin position="1"/>
        <end position="43"/>
    </location>
</feature>
<keyword evidence="3" id="KW-0347">Helicase</keyword>
<dbReference type="GO" id="GO:0004520">
    <property type="term" value="F:DNA endonuclease activity"/>
    <property type="evidence" value="ECO:0007669"/>
    <property type="project" value="TreeGrafter"/>
</dbReference>
<dbReference type="InterPro" id="IPR027417">
    <property type="entry name" value="P-loop_NTPase"/>
</dbReference>
<evidence type="ECO:0000256" key="2">
    <source>
        <dbReference type="ARBA" id="ARBA00022801"/>
    </source>
</evidence>
<feature type="non-terminal residue" evidence="8">
    <location>
        <position position="1"/>
    </location>
</feature>
<keyword evidence="1" id="KW-0547">Nucleotide-binding</keyword>
<keyword evidence="4" id="KW-0067">ATP-binding</keyword>
<protein>
    <recommendedName>
        <fullName evidence="10">Helicase ATP-binding domain-containing protein</fullName>
    </recommendedName>
</protein>
<evidence type="ECO:0000259" key="6">
    <source>
        <dbReference type="PROSITE" id="PS50800"/>
    </source>
</evidence>
<dbReference type="PANTHER" id="PTHR45766:SF3">
    <property type="entry name" value="DNA ANNEALING HELICASE AND ENDONUCLEASE ZRANB3"/>
    <property type="match status" value="1"/>
</dbReference>
<gene>
    <name evidence="8" type="ORF">PGLA1383_LOCUS36101</name>
</gene>
<feature type="non-terminal residue" evidence="8">
    <location>
        <position position="643"/>
    </location>
</feature>
<dbReference type="GO" id="GO:0005524">
    <property type="term" value="F:ATP binding"/>
    <property type="evidence" value="ECO:0007669"/>
    <property type="project" value="UniProtKB-KW"/>
</dbReference>
<dbReference type="GO" id="GO:0031297">
    <property type="term" value="P:replication fork processing"/>
    <property type="evidence" value="ECO:0007669"/>
    <property type="project" value="TreeGrafter"/>
</dbReference>
<feature type="domain" description="SAP" evidence="6">
    <location>
        <begin position="52"/>
        <end position="86"/>
    </location>
</feature>
<dbReference type="SMART" id="SM00513">
    <property type="entry name" value="SAP"/>
    <property type="match status" value="1"/>
</dbReference>
<reference evidence="8" key="1">
    <citation type="submission" date="2021-02" db="EMBL/GenBank/DDBJ databases">
        <authorList>
            <person name="Dougan E. K."/>
            <person name="Rhodes N."/>
            <person name="Thang M."/>
            <person name="Chan C."/>
        </authorList>
    </citation>
    <scope>NUCLEOTIDE SEQUENCE</scope>
</reference>
<dbReference type="SUPFAM" id="SSF52540">
    <property type="entry name" value="P-loop containing nucleoside triphosphate hydrolases"/>
    <property type="match status" value="1"/>
</dbReference>
<proteinExistence type="predicted"/>
<dbReference type="GO" id="GO:0016787">
    <property type="term" value="F:hydrolase activity"/>
    <property type="evidence" value="ECO:0007669"/>
    <property type="project" value="UniProtKB-KW"/>
</dbReference>
<dbReference type="InterPro" id="IPR038718">
    <property type="entry name" value="SNF2-like_sf"/>
</dbReference>
<evidence type="ECO:0000256" key="3">
    <source>
        <dbReference type="ARBA" id="ARBA00022806"/>
    </source>
</evidence>
<sequence>QQQQQQQQQEKEEAAILAEQGQHRQGLTGGCAPGGRRPHSPTLDTAASAEELNLLTMPQLQVLLAARGLARGGSKAELVSRAVAAGVPVAEFQVCNVRLRLRPVACGAAASASSAPASARSPAAPFSLARKRLWESALRVPADPEVLWSSLFAAIHGSSVATTTTSAAANTKATATTATAVTAVTAATTTAIATTTATTRATATADHKCLAVPTCDACGAPWELVRREGIRPFVGCASYGAAADAGGNSVRCGTRQGLSAAYAGLELRRTVLLELADEETVVVKVHRDASWVLDFLAQDPELANGSRLSELPEQVSGRPLADCGAAFSVRCLASLKAALERLCLSSARSSGSQRLRLREVASATVRALGTYGASADSREQLLQEGFTRLARRRLYDVLRRHQREAVAWALPRRRLLLADDMGLGKTLEALAILTALEAFPALVVCPAFARSTWAAELERWGVAGPGEYRVIHGSSSCLPSFWTGASGGSSSDLDLRVVVVSYKMLVHQFGALERRHWRGFVVDESHHVGTSKRSEHSSGAASAESAAVMKMLGSAHTDAAIVLLSGTPAWTGTFDVYNQVNLLRPGLLGATKWDFAREYFRVSLRPIPGQWGKQAQEIGPCERPTELSFVLRRHVMLRRRRAD</sequence>
<dbReference type="GO" id="GO:0004386">
    <property type="term" value="F:helicase activity"/>
    <property type="evidence" value="ECO:0007669"/>
    <property type="project" value="UniProtKB-KW"/>
</dbReference>
<dbReference type="Pfam" id="PF00176">
    <property type="entry name" value="SNF2-rel_dom"/>
    <property type="match status" value="1"/>
</dbReference>
<dbReference type="GO" id="GO:0006281">
    <property type="term" value="P:DNA repair"/>
    <property type="evidence" value="ECO:0007669"/>
    <property type="project" value="TreeGrafter"/>
</dbReference>
<dbReference type="PROSITE" id="PS50800">
    <property type="entry name" value="SAP"/>
    <property type="match status" value="1"/>
</dbReference>